<accession>F9WMD4</accession>
<keyword evidence="2" id="KW-0732">Signal</keyword>
<proteinExistence type="predicted"/>
<evidence type="ECO:0000256" key="2">
    <source>
        <dbReference type="SAM" id="SignalP"/>
    </source>
</evidence>
<protein>
    <submittedName>
        <fullName evidence="3">Variant surface glycoprotein, (VSG), protein</fullName>
    </submittedName>
</protein>
<evidence type="ECO:0000256" key="1">
    <source>
        <dbReference type="SAM" id="MobiDB-lite"/>
    </source>
</evidence>
<dbReference type="AlphaFoldDB" id="F9WMD4"/>
<dbReference type="SUPFAM" id="SSF58087">
    <property type="entry name" value="Variant surface glycoprotein (N-terminal domain)"/>
    <property type="match status" value="1"/>
</dbReference>
<dbReference type="VEuPathDB" id="TriTrypDB:TvY486_0013960"/>
<keyword evidence="4" id="KW-1185">Reference proteome</keyword>
<feature type="region of interest" description="Disordered" evidence="1">
    <location>
        <begin position="362"/>
        <end position="408"/>
    </location>
</feature>
<dbReference type="Proteomes" id="UP000009027">
    <property type="component" value="Unassembled WGS sequence"/>
</dbReference>
<feature type="compositionally biased region" description="Basic and acidic residues" evidence="1">
    <location>
        <begin position="379"/>
        <end position="400"/>
    </location>
</feature>
<organism evidence="3 4">
    <name type="scientific">Trypanosoma vivax (strain Y486)</name>
    <dbReference type="NCBI Taxonomy" id="1055687"/>
    <lineage>
        <taxon>Eukaryota</taxon>
        <taxon>Discoba</taxon>
        <taxon>Euglenozoa</taxon>
        <taxon>Kinetoplastea</taxon>
        <taxon>Metakinetoplastina</taxon>
        <taxon>Trypanosomatida</taxon>
        <taxon>Trypanosomatidae</taxon>
        <taxon>Trypanosoma</taxon>
        <taxon>Duttonella</taxon>
    </lineage>
</organism>
<evidence type="ECO:0000313" key="3">
    <source>
        <dbReference type="EMBL" id="CCD18687.1"/>
    </source>
</evidence>
<sequence>MRVFGTRCAALALAAGMALLHACASTDKVFSVKGVTAACQLSGALKQAAAFIVEAAGEASELMVREERRAADTVLRARTLREATGDDEVRKICGAVEAYAQGILLGGSPLSAARRQATAMAADARQQSAEASRAAGQIDSFVQTLATFAPGTGTQSSCIGETGSQEPGDAATAAAWSDKWQANHTAVAGCFATTKQGSADAVDELSTAAKAVPQQILDTAQGQLGTTQLGNNDHAGCSLFASSSNGQNAPWKQAGSAPVSGTFGGMWNVDRTNIGTKLSLKTDFLKGAETLDDSKAPPKLIKKMQSTMDAYNGSTRGDETIQQHLTKARKALGDKFTAAGKEDLGKHSCEEWLARASTIQRALNTQNTTDEVPESEGTATDHNEHQRREAATRPPAEQKRQTAKGTTQTHDIAWPAALAAPAAHLALAALTDLA</sequence>
<feature type="chain" id="PRO_5003389332" evidence="2">
    <location>
        <begin position="25"/>
        <end position="434"/>
    </location>
</feature>
<evidence type="ECO:0000313" key="4">
    <source>
        <dbReference type="Proteomes" id="UP000009027"/>
    </source>
</evidence>
<feature type="signal peptide" evidence="2">
    <location>
        <begin position="1"/>
        <end position="24"/>
    </location>
</feature>
<dbReference type="EMBL" id="CAEX01001663">
    <property type="protein sequence ID" value="CCD18687.1"/>
    <property type="molecule type" value="Genomic_DNA"/>
</dbReference>
<reference evidence="3 4" key="1">
    <citation type="journal article" date="2012" name="Proc. Natl. Acad. Sci. U.S.A.">
        <title>Antigenic diversity is generated by distinct evolutionary mechanisms in African trypanosome species.</title>
        <authorList>
            <person name="Jackson A.P."/>
            <person name="Berry A."/>
            <person name="Aslett M."/>
            <person name="Allison H.C."/>
            <person name="Burton P."/>
            <person name="Vavrova-Anderson J."/>
            <person name="Brown R."/>
            <person name="Browne H."/>
            <person name="Corton N."/>
            <person name="Hauser H."/>
            <person name="Gamble J."/>
            <person name="Gilderthorp R."/>
            <person name="Marcello L."/>
            <person name="McQuillan J."/>
            <person name="Otto T.D."/>
            <person name="Quail M.A."/>
            <person name="Sanders M.J."/>
            <person name="van Tonder A."/>
            <person name="Ginger M.L."/>
            <person name="Field M.C."/>
            <person name="Barry J.D."/>
            <person name="Hertz-Fowler C."/>
            <person name="Berriman M."/>
        </authorList>
    </citation>
    <scope>NUCLEOTIDE SEQUENCE</scope>
    <source>
        <strain evidence="3 4">Y486</strain>
    </source>
</reference>
<name>F9WMD4_TRYVY</name>
<gene>
    <name evidence="3" type="ORF">TvY486_0013960</name>
</gene>